<keyword evidence="1" id="KW-0067">ATP-binding</keyword>
<dbReference type="STRING" id="679926.Mpet_2589"/>
<dbReference type="OrthoDB" id="45909at2157"/>
<dbReference type="RefSeq" id="WP_013330505.1">
    <property type="nucleotide sequence ID" value="NC_014507.1"/>
</dbReference>
<dbReference type="HOGENOM" id="CLU_046964_2_0_2"/>
<organism evidence="3 4">
    <name type="scientific">Methanolacinia petrolearia (strain DSM 11571 / OCM 486 / SEBR 4847)</name>
    <name type="common">Methanoplanus petrolearius</name>
    <dbReference type="NCBI Taxonomy" id="679926"/>
    <lineage>
        <taxon>Archaea</taxon>
        <taxon>Methanobacteriati</taxon>
        <taxon>Methanobacteriota</taxon>
        <taxon>Stenosarchaea group</taxon>
        <taxon>Methanomicrobia</taxon>
        <taxon>Methanomicrobiales</taxon>
        <taxon>Methanomicrobiaceae</taxon>
        <taxon>Methanolacinia</taxon>
    </lineage>
</organism>
<dbReference type="Gene3D" id="3.90.650.10">
    <property type="entry name" value="PurM-like C-terminal domain"/>
    <property type="match status" value="1"/>
</dbReference>
<keyword evidence="1" id="KW-0784">Thiamine biosynthesis</keyword>
<feature type="binding site" evidence="1">
    <location>
        <position position="66"/>
    </location>
    <ligand>
        <name>Mg(2+)</name>
        <dbReference type="ChEBI" id="CHEBI:18420"/>
        <label>2</label>
    </ligand>
</feature>
<dbReference type="SUPFAM" id="SSF56042">
    <property type="entry name" value="PurM C-terminal domain-like"/>
    <property type="match status" value="1"/>
</dbReference>
<dbReference type="EC" id="2.7.4.16" evidence="1"/>
<keyword evidence="1" id="KW-0547">Nucleotide-binding</keyword>
<dbReference type="InterPro" id="IPR006283">
    <property type="entry name" value="ThiL-like"/>
</dbReference>
<proteinExistence type="inferred from homology"/>
<gene>
    <name evidence="1" type="primary">thiL</name>
    <name evidence="3" type="ordered locus">Mpet_2589</name>
</gene>
<dbReference type="UniPathway" id="UPA00060">
    <property type="reaction ID" value="UER00142"/>
</dbReference>
<dbReference type="GO" id="GO:0009030">
    <property type="term" value="F:thiamine-phosphate kinase activity"/>
    <property type="evidence" value="ECO:0007669"/>
    <property type="project" value="UniProtKB-UniRule"/>
</dbReference>
<evidence type="ECO:0000256" key="1">
    <source>
        <dbReference type="HAMAP-Rule" id="MF_02128"/>
    </source>
</evidence>
<dbReference type="GO" id="GO:0000287">
    <property type="term" value="F:magnesium ion binding"/>
    <property type="evidence" value="ECO:0007669"/>
    <property type="project" value="UniProtKB-UniRule"/>
</dbReference>
<feature type="binding site" evidence="1">
    <location>
        <position position="66"/>
    </location>
    <ligand>
        <name>Mg(2+)</name>
        <dbReference type="ChEBI" id="CHEBI:18420"/>
        <label>4</label>
    </ligand>
</feature>
<dbReference type="InterPro" id="IPR036676">
    <property type="entry name" value="PurM-like_C_sf"/>
</dbReference>
<feature type="binding site" evidence="1">
    <location>
        <position position="136"/>
    </location>
    <ligand>
        <name>ATP</name>
        <dbReference type="ChEBI" id="CHEBI:30616"/>
    </ligand>
</feature>
<comment type="caution">
    <text evidence="1">Lacks conserved residue(s) required for the propagation of feature annotation.</text>
</comment>
<feature type="binding site" evidence="1">
    <location>
        <position position="45"/>
    </location>
    <ligand>
        <name>substrate</name>
    </ligand>
</feature>
<reference evidence="3 4" key="1">
    <citation type="journal article" date="2010" name="Stand. Genomic Sci.">
        <title>Complete genome sequence of Methanoplanus petrolearius type strain (SEBR 4847).</title>
        <authorList>
            <person name="Brambilla E."/>
            <person name="Djao O.D."/>
            <person name="Daligault H."/>
            <person name="Lapidus A."/>
            <person name="Lucas S."/>
            <person name="Hammon N."/>
            <person name="Nolan M."/>
            <person name="Tice H."/>
            <person name="Cheng J.F."/>
            <person name="Han C."/>
            <person name="Tapia R."/>
            <person name="Goodwin L."/>
            <person name="Pitluck S."/>
            <person name="Liolios K."/>
            <person name="Ivanova N."/>
            <person name="Mavromatis K."/>
            <person name="Mikhailova N."/>
            <person name="Pati A."/>
            <person name="Chen A."/>
            <person name="Palaniappan K."/>
            <person name="Land M."/>
            <person name="Hauser L."/>
            <person name="Chang Y.J."/>
            <person name="Jeffries C.D."/>
            <person name="Rohde M."/>
            <person name="Spring S."/>
            <person name="Sikorski J."/>
            <person name="Goker M."/>
            <person name="Woyke T."/>
            <person name="Bristow J."/>
            <person name="Eisen J.A."/>
            <person name="Markowitz V."/>
            <person name="Hugenholtz P."/>
            <person name="Kyrpides N.C."/>
            <person name="Klenk H.P."/>
        </authorList>
    </citation>
    <scope>NUCLEOTIDE SEQUENCE [LARGE SCALE GENOMIC DNA]</scope>
    <source>
        <strain evidence="4">DSM 11571 / OCM 486 / SEBR 4847</strain>
    </source>
</reference>
<dbReference type="GeneID" id="9745082"/>
<evidence type="ECO:0000313" key="4">
    <source>
        <dbReference type="Proteomes" id="UP000006565"/>
    </source>
</evidence>
<evidence type="ECO:0000259" key="2">
    <source>
        <dbReference type="Pfam" id="PF00586"/>
    </source>
</evidence>
<dbReference type="PIRSF" id="PIRSF005303">
    <property type="entry name" value="Thiam_monoph_kin"/>
    <property type="match status" value="1"/>
</dbReference>
<feature type="binding site" evidence="1">
    <location>
        <position position="111"/>
    </location>
    <ligand>
        <name>Mg(2+)</name>
        <dbReference type="ChEBI" id="CHEBI:18420"/>
        <label>1</label>
    </ligand>
</feature>
<keyword evidence="1" id="KW-0460">Magnesium</keyword>
<accession>E1RFM8</accession>
<dbReference type="AlphaFoldDB" id="E1RFM8"/>
<keyword evidence="1" id="KW-0479">Metal-binding</keyword>
<comment type="function">
    <text evidence="1">Catalyzes the ATP-dependent phosphorylation of thiamine-monophosphate (TMP) to form thiamine-pyrophosphate (TPP), the active form of vitamin B1.</text>
</comment>
<feature type="binding site" evidence="1">
    <location>
        <position position="278"/>
    </location>
    <ligand>
        <name>substrate</name>
    </ligand>
</feature>
<dbReference type="HAMAP" id="MF_02128">
    <property type="entry name" value="TMP_kinase"/>
    <property type="match status" value="1"/>
</dbReference>
<feature type="binding site" evidence="1">
    <location>
        <position position="22"/>
    </location>
    <ligand>
        <name>Mg(2+)</name>
        <dbReference type="ChEBI" id="CHEBI:18420"/>
        <label>3</label>
    </ligand>
</feature>
<dbReference type="EMBL" id="CP002117">
    <property type="protein sequence ID" value="ADN37332.1"/>
    <property type="molecule type" value="Genomic_DNA"/>
</dbReference>
<keyword evidence="1 3" id="KW-0808">Transferase</keyword>
<dbReference type="InterPro" id="IPR036921">
    <property type="entry name" value="PurM-like_N_sf"/>
</dbReference>
<feature type="binding site" evidence="1">
    <location>
        <position position="38"/>
    </location>
    <ligand>
        <name>Mg(2+)</name>
        <dbReference type="ChEBI" id="CHEBI:18420"/>
        <label>2</label>
    </ligand>
</feature>
<feature type="binding site" evidence="1">
    <location>
        <position position="194"/>
    </location>
    <ligand>
        <name>Mg(2+)</name>
        <dbReference type="ChEBI" id="CHEBI:18420"/>
        <label>5</label>
    </ligand>
</feature>
<comment type="miscellaneous">
    <text evidence="1">Reaction mechanism of ThiL seems to utilize a direct, inline transfer of the gamma-phosphate of ATP to TMP rather than a phosphorylated enzyme intermediate.</text>
</comment>
<dbReference type="GO" id="GO:0009228">
    <property type="term" value="P:thiamine biosynthetic process"/>
    <property type="evidence" value="ECO:0007669"/>
    <property type="project" value="UniProtKB-KW"/>
</dbReference>
<dbReference type="KEGG" id="mpi:Mpet_2589"/>
<protein>
    <recommendedName>
        <fullName evidence="1">Thiamine-monophosphate kinase</fullName>
        <shortName evidence="1">TMP kinase</shortName>
        <shortName evidence="1">Thiamine-phosphate kinase</shortName>
        <ecNumber evidence="1">2.7.4.16</ecNumber>
    </recommendedName>
</protein>
<dbReference type="CDD" id="cd02194">
    <property type="entry name" value="ThiL"/>
    <property type="match status" value="1"/>
</dbReference>
<dbReference type="GO" id="GO:0009229">
    <property type="term" value="P:thiamine diphosphate biosynthetic process"/>
    <property type="evidence" value="ECO:0007669"/>
    <property type="project" value="UniProtKB-UniRule"/>
</dbReference>
<dbReference type="eggNOG" id="arCOG00638">
    <property type="taxonomic scope" value="Archaea"/>
</dbReference>
<feature type="binding site" evidence="1">
    <location>
        <begin position="110"/>
        <end position="111"/>
    </location>
    <ligand>
        <name>ATP</name>
        <dbReference type="ChEBI" id="CHEBI:30616"/>
    </ligand>
</feature>
<keyword evidence="1 3" id="KW-0418">Kinase</keyword>
<feature type="binding site" evidence="1">
    <location>
        <position position="38"/>
    </location>
    <ligand>
        <name>Mg(2+)</name>
        <dbReference type="ChEBI" id="CHEBI:18420"/>
        <label>1</label>
    </ligand>
</feature>
<name>E1RFM8_METP4</name>
<dbReference type="SUPFAM" id="SSF55326">
    <property type="entry name" value="PurM N-terminal domain-like"/>
    <property type="match status" value="1"/>
</dbReference>
<feature type="binding site" evidence="1">
    <location>
        <position position="66"/>
    </location>
    <ligand>
        <name>Mg(2+)</name>
        <dbReference type="ChEBI" id="CHEBI:18420"/>
        <label>3</label>
    </ligand>
</feature>
<comment type="similarity">
    <text evidence="1">Belongs to the thiamine-monophosphate kinase family.</text>
</comment>
<dbReference type="PANTHER" id="PTHR30270:SF3">
    <property type="entry name" value="THIAMINE-MONOPHOSPHATE KINASE"/>
    <property type="match status" value="1"/>
</dbReference>
<feature type="binding site" evidence="1">
    <location>
        <position position="193"/>
    </location>
    <ligand>
        <name>ATP</name>
        <dbReference type="ChEBI" id="CHEBI:30616"/>
    </ligand>
</feature>
<feature type="binding site" evidence="1">
    <location>
        <position position="22"/>
    </location>
    <ligand>
        <name>Mg(2+)</name>
        <dbReference type="ChEBI" id="CHEBI:18420"/>
        <label>4</label>
    </ligand>
</feature>
<sequence length="289" mass="30903">MDDRELLRSIAGIVGREKVLDDCASYPLGSKMIVASTDMLHESTDFPKGMTDRQIGWMSAAVTISDIASSGAAPLFILVAVGLDRPERLEGIMKGASECCEFYETEIRGGDIDSHDELTVVTTGFGIADEDCYITRSGCSPGDLVYILGNPGEAQAALEGDIRYWLSLVEPHPFVSEALLIAKAGASAMMDVSDGLALSLYDLADASGTGFEILAERIPLSPGVISEQALYGGGDFGLLFTCDPGMMPVPEVEAVCIGRVIDSPGVFLDGAAVERRGYLHRWEHKEDEV</sequence>
<feature type="binding site" evidence="1">
    <location>
        <position position="37"/>
    </location>
    <ligand>
        <name>Mg(2+)</name>
        <dbReference type="ChEBI" id="CHEBI:18420"/>
        <label>1</label>
    </ligand>
</feature>
<dbReference type="NCBIfam" id="TIGR01379">
    <property type="entry name" value="thiL"/>
    <property type="match status" value="1"/>
</dbReference>
<dbReference type="InterPro" id="IPR016188">
    <property type="entry name" value="PurM-like_N"/>
</dbReference>
<dbReference type="Pfam" id="PF00586">
    <property type="entry name" value="AIRS"/>
    <property type="match status" value="1"/>
</dbReference>
<dbReference type="PANTHER" id="PTHR30270">
    <property type="entry name" value="THIAMINE-MONOPHOSPHATE KINASE"/>
    <property type="match status" value="1"/>
</dbReference>
<dbReference type="Gene3D" id="3.30.1330.10">
    <property type="entry name" value="PurM-like, N-terminal domain"/>
    <property type="match status" value="1"/>
</dbReference>
<feature type="domain" description="PurM-like N-terminal" evidence="2">
    <location>
        <begin position="21"/>
        <end position="128"/>
    </location>
</feature>
<feature type="binding site" evidence="1">
    <location>
        <position position="36"/>
    </location>
    <ligand>
        <name>Mg(2+)</name>
        <dbReference type="ChEBI" id="CHEBI:18420"/>
        <label>4</label>
    </ligand>
</feature>
<comment type="catalytic activity">
    <reaction evidence="1">
        <text>thiamine phosphate + ATP = thiamine diphosphate + ADP</text>
        <dbReference type="Rhea" id="RHEA:15913"/>
        <dbReference type="ChEBI" id="CHEBI:30616"/>
        <dbReference type="ChEBI" id="CHEBI:37575"/>
        <dbReference type="ChEBI" id="CHEBI:58937"/>
        <dbReference type="ChEBI" id="CHEBI:456216"/>
        <dbReference type="EC" id="2.7.4.16"/>
    </reaction>
</comment>
<evidence type="ECO:0000313" key="3">
    <source>
        <dbReference type="EMBL" id="ADN37332.1"/>
    </source>
</evidence>
<comment type="pathway">
    <text evidence="1">Cofactor biosynthesis; thiamine diphosphate biosynthesis; thiamine diphosphate from thiamine phosphate: step 1/1.</text>
</comment>
<keyword evidence="4" id="KW-1185">Reference proteome</keyword>
<feature type="binding site" evidence="1">
    <location>
        <position position="191"/>
    </location>
    <ligand>
        <name>Mg(2+)</name>
        <dbReference type="ChEBI" id="CHEBI:18420"/>
        <label>3</label>
    </ligand>
</feature>
<dbReference type="Proteomes" id="UP000006565">
    <property type="component" value="Chromosome"/>
</dbReference>
<dbReference type="GO" id="GO:0005524">
    <property type="term" value="F:ATP binding"/>
    <property type="evidence" value="ECO:0007669"/>
    <property type="project" value="UniProtKB-UniRule"/>
</dbReference>